<comment type="similarity">
    <text evidence="1">Belongs to the HyuE racemase family.</text>
</comment>
<evidence type="ECO:0000313" key="2">
    <source>
        <dbReference type="EMBL" id="NML11727.1"/>
    </source>
</evidence>
<dbReference type="Proteomes" id="UP000519023">
    <property type="component" value="Unassembled WGS sequence"/>
</dbReference>
<evidence type="ECO:0000313" key="3">
    <source>
        <dbReference type="Proteomes" id="UP000519023"/>
    </source>
</evidence>
<accession>A0A7X9WXJ1</accession>
<dbReference type="RefSeq" id="WP_169574170.1">
    <property type="nucleotide sequence ID" value="NZ_JABBFV010000013.1"/>
</dbReference>
<evidence type="ECO:0000256" key="1">
    <source>
        <dbReference type="ARBA" id="ARBA00038414"/>
    </source>
</evidence>
<dbReference type="InterPro" id="IPR015942">
    <property type="entry name" value="Asp/Glu/hydantoin_racemase"/>
</dbReference>
<dbReference type="PANTHER" id="PTHR28047:SF5">
    <property type="entry name" value="PROTEIN DCG1"/>
    <property type="match status" value="1"/>
</dbReference>
<comment type="caution">
    <text evidence="2">The sequence shown here is derived from an EMBL/GenBank/DDBJ whole genome shotgun (WGS) entry which is preliminary data.</text>
</comment>
<dbReference type="EMBL" id="JABBFV010000013">
    <property type="protein sequence ID" value="NML11727.1"/>
    <property type="molecule type" value="Genomic_DNA"/>
</dbReference>
<dbReference type="AlphaFoldDB" id="A0A7X9WXJ1"/>
<gene>
    <name evidence="2" type="ORF">HHL08_16485</name>
</gene>
<protein>
    <submittedName>
        <fullName evidence="2">Asp/Glu racemase</fullName>
    </submittedName>
</protein>
<dbReference type="InterPro" id="IPR053714">
    <property type="entry name" value="Iso_Racemase_Enz_sf"/>
</dbReference>
<sequence>MKKLHIINPNSSQPVTDTIRATAVGLLPDLADRMVFATLADAPAGIVNQGHSDRAAVLLADHVRHADAYAGAFLIACFSDPGLYAAREITSSPVIGIGQASLAAAAAFGSRVGVVAISRHAIARHFRHYAAVGLRSLVVGERAIDLAVDQSGNDVARARVIEVATALRDRDGAEVIILGCAGMSALRAEIESSVGLPVVDPVAAGLAVAAERLTNAAHV</sequence>
<organism evidence="2 3">
    <name type="scientific">Sphingobium psychrophilum</name>
    <dbReference type="NCBI Taxonomy" id="2728834"/>
    <lineage>
        <taxon>Bacteria</taxon>
        <taxon>Pseudomonadati</taxon>
        <taxon>Pseudomonadota</taxon>
        <taxon>Alphaproteobacteria</taxon>
        <taxon>Sphingomonadales</taxon>
        <taxon>Sphingomonadaceae</taxon>
        <taxon>Sphingobium</taxon>
    </lineage>
</organism>
<dbReference type="GO" id="GO:0047661">
    <property type="term" value="F:amino-acid racemase activity"/>
    <property type="evidence" value="ECO:0007669"/>
    <property type="project" value="InterPro"/>
</dbReference>
<keyword evidence="3" id="KW-1185">Reference proteome</keyword>
<dbReference type="Pfam" id="PF01177">
    <property type="entry name" value="Asp_Glu_race"/>
    <property type="match status" value="1"/>
</dbReference>
<dbReference type="InterPro" id="IPR052186">
    <property type="entry name" value="Hydantoin_racemase-like"/>
</dbReference>
<dbReference type="Gene3D" id="3.40.50.12500">
    <property type="match status" value="1"/>
</dbReference>
<proteinExistence type="inferred from homology"/>
<name>A0A7X9WXJ1_9SPHN</name>
<dbReference type="PANTHER" id="PTHR28047">
    <property type="entry name" value="PROTEIN DCG1"/>
    <property type="match status" value="1"/>
</dbReference>
<reference evidence="2 3" key="1">
    <citation type="submission" date="2020-04" db="EMBL/GenBank/DDBJ databases">
        <title>Sphingobium sp. AR-3-1 isolated from Arctic soil.</title>
        <authorList>
            <person name="Dahal R.H."/>
            <person name="Chaudhary D.K."/>
        </authorList>
    </citation>
    <scope>NUCLEOTIDE SEQUENCE [LARGE SCALE GENOMIC DNA]</scope>
    <source>
        <strain evidence="2 3">AR-3-1</strain>
    </source>
</reference>